<evidence type="ECO:0000313" key="3">
    <source>
        <dbReference type="EMBL" id="RKM91480.1"/>
    </source>
</evidence>
<feature type="compositionally biased region" description="Low complexity" evidence="1">
    <location>
        <begin position="424"/>
        <end position="443"/>
    </location>
</feature>
<keyword evidence="2" id="KW-0812">Transmembrane</keyword>
<feature type="compositionally biased region" description="Low complexity" evidence="1">
    <location>
        <begin position="1"/>
        <end position="16"/>
    </location>
</feature>
<feature type="region of interest" description="Disordered" evidence="1">
    <location>
        <begin position="424"/>
        <end position="481"/>
    </location>
</feature>
<keyword evidence="2" id="KW-0472">Membrane</keyword>
<keyword evidence="4" id="KW-1185">Reference proteome</keyword>
<accession>A0A420UVU3</accession>
<evidence type="ECO:0000256" key="1">
    <source>
        <dbReference type="SAM" id="MobiDB-lite"/>
    </source>
</evidence>
<feature type="compositionally biased region" description="Pro residues" evidence="1">
    <location>
        <begin position="455"/>
        <end position="466"/>
    </location>
</feature>
<feature type="region of interest" description="Disordered" evidence="1">
    <location>
        <begin position="361"/>
        <end position="387"/>
    </location>
</feature>
<proteinExistence type="predicted"/>
<keyword evidence="2" id="KW-1133">Transmembrane helix</keyword>
<dbReference type="AlphaFoldDB" id="A0A420UVU3"/>
<feature type="transmembrane region" description="Helical" evidence="2">
    <location>
        <begin position="395"/>
        <end position="416"/>
    </location>
</feature>
<organism evidence="3 4">
    <name type="scientific">Streptomyces xinghaiensis</name>
    <dbReference type="NCBI Taxonomy" id="1038928"/>
    <lineage>
        <taxon>Bacteria</taxon>
        <taxon>Bacillati</taxon>
        <taxon>Actinomycetota</taxon>
        <taxon>Actinomycetes</taxon>
        <taxon>Kitasatosporales</taxon>
        <taxon>Streptomycetaceae</taxon>
        <taxon>Streptomyces</taxon>
    </lineage>
</organism>
<feature type="compositionally biased region" description="Basic and acidic residues" evidence="1">
    <location>
        <begin position="467"/>
        <end position="481"/>
    </location>
</feature>
<evidence type="ECO:0000256" key="2">
    <source>
        <dbReference type="SAM" id="Phobius"/>
    </source>
</evidence>
<feature type="region of interest" description="Disordered" evidence="1">
    <location>
        <begin position="166"/>
        <end position="190"/>
    </location>
</feature>
<evidence type="ECO:0000313" key="4">
    <source>
        <dbReference type="Proteomes" id="UP000028058"/>
    </source>
</evidence>
<reference evidence="3 4" key="1">
    <citation type="journal article" date="2014" name="Genome Announc.">
        <title>Draft Genome Sequence of Streptomyces fradiae ATCC 19609, a Strain Highly Sensitive to Antibiotics.</title>
        <authorList>
            <person name="Bekker O.B."/>
            <person name="Klimina K.M."/>
            <person name="Vatlin A.A."/>
            <person name="Zakharevich N.V."/>
            <person name="Kasianov A.S."/>
            <person name="Danilenko V.N."/>
        </authorList>
    </citation>
    <scope>NUCLEOTIDE SEQUENCE [LARGE SCALE GENOMIC DNA]</scope>
    <source>
        <strain evidence="3 4">ATCC 19609</strain>
    </source>
</reference>
<protein>
    <submittedName>
        <fullName evidence="3">Uncharacterized protein</fullName>
    </submittedName>
</protein>
<dbReference type="Proteomes" id="UP000028058">
    <property type="component" value="Unassembled WGS sequence"/>
</dbReference>
<sequence length="481" mass="48326">MPGPPAAAADGQADPPSAYRTAEGAERTEGTASGTGAPELKARHQYTDAIGAGETLFYRVRLDEESNAHLSAVAALPPAGGTAYGDGIEVTLRSADGARCDGMRGTAGPGGFGLPVAATASRLVRPNASCQEAGEYLFTVERIGDAASGPGDWPLEISFLAEPGVTGGATEAPGGAGWSTEPPAASGGAGGLPRKVRGGTGFNDAAAAGTGVWRDRLEPGETLFYRIPVDWGQRLRVTADVGGAELTGGGAPHLGSGVLLRLHNTARTPVHEQGAAFDGQPKRLGFSTAPAAFGHRFSGTAKVGEMRFAGWYHLSVALTPEAAGHMEGGVNLTLRLAVEGEPQPGPAYDGDAAAAGFAVSDEDRERAAEGRATAPEQAGGVKDGETDGDGALRTVGIAGIGAGTVLLLGLAVWTLAARRRTAGRAAGATTTAGPAVTAASGGTPHLPAPGRWPEHPLPGGPGPESTPPERHGGGYGEPPRH</sequence>
<feature type="region of interest" description="Disordered" evidence="1">
    <location>
        <begin position="1"/>
        <end position="40"/>
    </location>
</feature>
<comment type="caution">
    <text evidence="3">The sequence shown here is derived from an EMBL/GenBank/DDBJ whole genome shotgun (WGS) entry which is preliminary data.</text>
</comment>
<name>A0A420UVU3_9ACTN</name>
<gene>
    <name evidence="3" type="ORF">SFRA_028470</name>
</gene>
<dbReference type="EMBL" id="JNAD02000017">
    <property type="protein sequence ID" value="RKM91480.1"/>
    <property type="molecule type" value="Genomic_DNA"/>
</dbReference>